<proteinExistence type="predicted"/>
<dbReference type="Pfam" id="PF09925">
    <property type="entry name" value="DUF2157"/>
    <property type="match status" value="1"/>
</dbReference>
<sequence>MNRDSLKKESLKWLNEGIITEEQQKQILNRYPAKKRTSLLLTFASLFIGLGFLTLIASNWSLIPQLGKMSVILVFMLAFYLTGDWVYRNKSARVGLSFITIGLFIFGAGIFLTGQMYNYMYFQAIPFLIWAIAAIALFILYQHPSLFVIAMTITTVGQLYSAWVYGSFYIVLFVIFVLAFGHYTYHQARGLYGYLFSVSFVIHVLVLTFSTGQGYYWLLIYFLVLYVIGDVVGKQDIRLPFKSVSVISVFLLSIIEVFLLSNSYFYENIDKSVSFMFIWLSIFVITIVLKIVKKQSWQLIDLVLFLPVFYVTFGDMFSMLCLFAFSLGLLLLGYKEEDHARVTNGTITFLISTLIAYVHLAWAFLDKSLFFFVGGALLFVLSYFLEKKRRTVKNEVQGGDGK</sequence>
<evidence type="ECO:0000259" key="2">
    <source>
        <dbReference type="Pfam" id="PF09925"/>
    </source>
</evidence>
<feature type="transmembrane region" description="Helical" evidence="1">
    <location>
        <begin position="239"/>
        <end position="261"/>
    </location>
</feature>
<organism evidence="3 4">
    <name type="scientific">Aquibacillus rhizosphaerae</name>
    <dbReference type="NCBI Taxonomy" id="3051431"/>
    <lineage>
        <taxon>Bacteria</taxon>
        <taxon>Bacillati</taxon>
        <taxon>Bacillota</taxon>
        <taxon>Bacilli</taxon>
        <taxon>Bacillales</taxon>
        <taxon>Bacillaceae</taxon>
        <taxon>Aquibacillus</taxon>
    </lineage>
</organism>
<evidence type="ECO:0000313" key="3">
    <source>
        <dbReference type="EMBL" id="MDL4842873.1"/>
    </source>
</evidence>
<feature type="transmembrane region" description="Helical" evidence="1">
    <location>
        <begin position="39"/>
        <end position="63"/>
    </location>
</feature>
<feature type="transmembrane region" description="Helical" evidence="1">
    <location>
        <begin position="69"/>
        <end position="87"/>
    </location>
</feature>
<feature type="domain" description="DUF2157" evidence="2">
    <location>
        <begin position="12"/>
        <end position="146"/>
    </location>
</feature>
<feature type="transmembrane region" description="Helical" evidence="1">
    <location>
        <begin position="273"/>
        <end position="292"/>
    </location>
</feature>
<dbReference type="InterPro" id="IPR018677">
    <property type="entry name" value="DUF2157"/>
</dbReference>
<reference evidence="3 4" key="1">
    <citation type="submission" date="2023-06" db="EMBL/GenBank/DDBJ databases">
        <title>Aquibacillus rhizosphaerae LR5S19.</title>
        <authorList>
            <person name="Sun J.-Q."/>
        </authorList>
    </citation>
    <scope>NUCLEOTIDE SEQUENCE [LARGE SCALE GENOMIC DNA]</scope>
    <source>
        <strain evidence="3 4">LR5S19</strain>
    </source>
</reference>
<comment type="caution">
    <text evidence="3">The sequence shown here is derived from an EMBL/GenBank/DDBJ whole genome shotgun (WGS) entry which is preliminary data.</text>
</comment>
<keyword evidence="1" id="KW-0472">Membrane</keyword>
<feature type="transmembrane region" description="Helical" evidence="1">
    <location>
        <begin position="162"/>
        <end position="185"/>
    </location>
</feature>
<keyword evidence="1" id="KW-1133">Transmembrane helix</keyword>
<gene>
    <name evidence="3" type="ORF">QQS35_20770</name>
</gene>
<name>A0ABT7LAJ8_9BACI</name>
<feature type="transmembrane region" description="Helical" evidence="1">
    <location>
        <begin position="120"/>
        <end position="141"/>
    </location>
</feature>
<feature type="transmembrane region" description="Helical" evidence="1">
    <location>
        <begin position="191"/>
        <end position="209"/>
    </location>
</feature>
<feature type="transmembrane region" description="Helical" evidence="1">
    <location>
        <begin position="344"/>
        <end position="362"/>
    </location>
</feature>
<dbReference type="Proteomes" id="UP001235343">
    <property type="component" value="Unassembled WGS sequence"/>
</dbReference>
<feature type="transmembrane region" description="Helical" evidence="1">
    <location>
        <begin position="368"/>
        <end position="385"/>
    </location>
</feature>
<keyword evidence="4" id="KW-1185">Reference proteome</keyword>
<dbReference type="RefSeq" id="WP_285934168.1">
    <property type="nucleotide sequence ID" value="NZ_JASTZU010000063.1"/>
</dbReference>
<accession>A0ABT7LAJ8</accession>
<evidence type="ECO:0000256" key="1">
    <source>
        <dbReference type="SAM" id="Phobius"/>
    </source>
</evidence>
<dbReference type="EMBL" id="JASTZU010000063">
    <property type="protein sequence ID" value="MDL4842873.1"/>
    <property type="molecule type" value="Genomic_DNA"/>
</dbReference>
<keyword evidence="1" id="KW-0812">Transmembrane</keyword>
<feature type="transmembrane region" description="Helical" evidence="1">
    <location>
        <begin position="94"/>
        <end position="114"/>
    </location>
</feature>
<evidence type="ECO:0000313" key="4">
    <source>
        <dbReference type="Proteomes" id="UP001235343"/>
    </source>
</evidence>
<feature type="transmembrane region" description="Helical" evidence="1">
    <location>
        <begin position="216"/>
        <end position="233"/>
    </location>
</feature>
<protein>
    <submittedName>
        <fullName evidence="3">DUF2157 domain-containing protein</fullName>
    </submittedName>
</protein>
<feature type="transmembrane region" description="Helical" evidence="1">
    <location>
        <begin position="304"/>
        <end position="332"/>
    </location>
</feature>